<reference evidence="3 4" key="1">
    <citation type="journal article" date="2018" name="Nat. Ecol. Evol.">
        <title>Shark genomes provide insights into elasmobranch evolution and the origin of vertebrates.</title>
        <authorList>
            <person name="Hara Y"/>
            <person name="Yamaguchi K"/>
            <person name="Onimaru K"/>
            <person name="Kadota M"/>
            <person name="Koyanagi M"/>
            <person name="Keeley SD"/>
            <person name="Tatsumi K"/>
            <person name="Tanaka K"/>
            <person name="Motone F"/>
            <person name="Kageyama Y"/>
            <person name="Nozu R"/>
            <person name="Adachi N"/>
            <person name="Nishimura O"/>
            <person name="Nakagawa R"/>
            <person name="Tanegashima C"/>
            <person name="Kiyatake I"/>
            <person name="Matsumoto R"/>
            <person name="Murakumo K"/>
            <person name="Nishida K"/>
            <person name="Terakita A"/>
            <person name="Kuratani S"/>
            <person name="Sato K"/>
            <person name="Hyodo S Kuraku.S."/>
        </authorList>
    </citation>
    <scope>NUCLEOTIDE SEQUENCE [LARGE SCALE GENOMIC DNA]</scope>
</reference>
<dbReference type="InterPro" id="IPR024576">
    <property type="entry name" value="rRNA_MeTfrase_Spb1_DUF3381"/>
</dbReference>
<proteinExistence type="predicted"/>
<dbReference type="Pfam" id="PF11861">
    <property type="entry name" value="DUF3381"/>
    <property type="match status" value="1"/>
</dbReference>
<organism evidence="3 4">
    <name type="scientific">Chiloscyllium punctatum</name>
    <name type="common">Brownbanded bambooshark</name>
    <name type="synonym">Hemiscyllium punctatum</name>
    <dbReference type="NCBI Taxonomy" id="137246"/>
    <lineage>
        <taxon>Eukaryota</taxon>
        <taxon>Metazoa</taxon>
        <taxon>Chordata</taxon>
        <taxon>Craniata</taxon>
        <taxon>Vertebrata</taxon>
        <taxon>Chondrichthyes</taxon>
        <taxon>Elasmobranchii</taxon>
        <taxon>Galeomorphii</taxon>
        <taxon>Galeoidea</taxon>
        <taxon>Orectolobiformes</taxon>
        <taxon>Hemiscylliidae</taxon>
        <taxon>Chiloscyllium</taxon>
    </lineage>
</organism>
<dbReference type="EMBL" id="BEZZ01008723">
    <property type="protein sequence ID" value="GCC18582.1"/>
    <property type="molecule type" value="Genomic_DNA"/>
</dbReference>
<dbReference type="STRING" id="137246.A0A401RKA2"/>
<evidence type="ECO:0000313" key="4">
    <source>
        <dbReference type="Proteomes" id="UP000287033"/>
    </source>
</evidence>
<evidence type="ECO:0000259" key="2">
    <source>
        <dbReference type="Pfam" id="PF11861"/>
    </source>
</evidence>
<dbReference type="OrthoDB" id="289250at2759"/>
<dbReference type="AlphaFoldDB" id="A0A401RKA2"/>
<evidence type="ECO:0000313" key="3">
    <source>
        <dbReference type="EMBL" id="GCC18582.1"/>
    </source>
</evidence>
<accession>A0A401RKA2</accession>
<comment type="caution">
    <text evidence="3">The sequence shown here is derived from an EMBL/GenBank/DDBJ whole genome shotgun (WGS) entry which is preliminary data.</text>
</comment>
<feature type="region of interest" description="Disordered" evidence="1">
    <location>
        <begin position="107"/>
        <end position="153"/>
    </location>
</feature>
<evidence type="ECO:0000256" key="1">
    <source>
        <dbReference type="SAM" id="MobiDB-lite"/>
    </source>
</evidence>
<protein>
    <recommendedName>
        <fullName evidence="2">DUF3381 domain-containing protein</fullName>
    </recommendedName>
</protein>
<feature type="domain" description="DUF3381" evidence="2">
    <location>
        <begin position="52"/>
        <end position="167"/>
    </location>
</feature>
<gene>
    <name evidence="3" type="ORF">chiPu_0022541</name>
</gene>
<feature type="compositionally biased region" description="Acidic residues" evidence="1">
    <location>
        <begin position="136"/>
        <end position="150"/>
    </location>
</feature>
<dbReference type="Proteomes" id="UP000287033">
    <property type="component" value="Unassembled WGS sequence"/>
</dbReference>
<keyword evidence="4" id="KW-1185">Reference proteome</keyword>
<feature type="compositionally biased region" description="Basic and acidic residues" evidence="1">
    <location>
        <begin position="125"/>
        <end position="135"/>
    </location>
</feature>
<sequence>MAFQALAFFVLEECKGMGFGLHHICGILLGADCPLGFPQSTSESASTETPRAITIDCPELEHHASTSPEILECCKDVRVLGRKELRLLLNWRTKLRRHLAKKLKEQAKELDGEISLSSGDESEGEKDIPRPTREQEGDERAEEEQEEEEMQQQLALLKAEEVAELKR</sequence>
<name>A0A401RKA2_CHIPU</name>